<sequence>MNKIFNVVWSKTKNCWIVVSEFVATGGGKGKKVRRKKSGVVTASMAAMFMLFNAGIINAAFPPGPFFPLPS</sequence>
<keyword evidence="1" id="KW-0472">Membrane</keyword>
<accession>A0A1H0A540</accession>
<keyword evidence="1" id="KW-1133">Transmembrane helix</keyword>
<keyword evidence="4" id="KW-1185">Reference proteome</keyword>
<keyword evidence="1" id="KW-0812">Transmembrane</keyword>
<evidence type="ECO:0000313" key="3">
    <source>
        <dbReference type="EMBL" id="SDN28567.1"/>
    </source>
</evidence>
<protein>
    <submittedName>
        <fullName evidence="3">Extended Signal Peptide of Type V secretion system</fullName>
    </submittedName>
</protein>
<dbReference type="InterPro" id="IPR024973">
    <property type="entry name" value="ESPR"/>
</dbReference>
<organism evidence="3 4">
    <name type="scientific">Megasphaera paucivorans</name>
    <dbReference type="NCBI Taxonomy" id="349095"/>
    <lineage>
        <taxon>Bacteria</taxon>
        <taxon>Bacillati</taxon>
        <taxon>Bacillota</taxon>
        <taxon>Negativicutes</taxon>
        <taxon>Veillonellales</taxon>
        <taxon>Veillonellaceae</taxon>
        <taxon>Megasphaera</taxon>
    </lineage>
</organism>
<reference evidence="3 4" key="1">
    <citation type="submission" date="2016-10" db="EMBL/GenBank/DDBJ databases">
        <authorList>
            <person name="de Groot N.N."/>
        </authorList>
    </citation>
    <scope>NUCLEOTIDE SEQUENCE [LARGE SCALE GENOMIC DNA]</scope>
    <source>
        <strain evidence="3 4">DSM 16981</strain>
    </source>
</reference>
<name>A0A1H0A540_9FIRM</name>
<evidence type="ECO:0000259" key="2">
    <source>
        <dbReference type="Pfam" id="PF13018"/>
    </source>
</evidence>
<evidence type="ECO:0000256" key="1">
    <source>
        <dbReference type="SAM" id="Phobius"/>
    </source>
</evidence>
<feature type="domain" description="ESPR" evidence="2">
    <location>
        <begin position="1"/>
        <end position="49"/>
    </location>
</feature>
<gene>
    <name evidence="3" type="ORF">SAMN05660299_02460</name>
</gene>
<dbReference type="EMBL" id="FNHQ01000035">
    <property type="protein sequence ID" value="SDN28567.1"/>
    <property type="molecule type" value="Genomic_DNA"/>
</dbReference>
<evidence type="ECO:0000313" key="4">
    <source>
        <dbReference type="Proteomes" id="UP000199309"/>
    </source>
</evidence>
<proteinExistence type="predicted"/>
<dbReference type="AlphaFoldDB" id="A0A1H0A540"/>
<dbReference type="Proteomes" id="UP000199309">
    <property type="component" value="Unassembled WGS sequence"/>
</dbReference>
<dbReference type="RefSeq" id="WP_091652404.1">
    <property type="nucleotide sequence ID" value="NZ_FNHQ01000035.1"/>
</dbReference>
<feature type="transmembrane region" description="Helical" evidence="1">
    <location>
        <begin position="39"/>
        <end position="61"/>
    </location>
</feature>
<dbReference type="Pfam" id="PF13018">
    <property type="entry name" value="ESPR"/>
    <property type="match status" value="1"/>
</dbReference>